<dbReference type="AlphaFoldDB" id="A0A915NTD0"/>
<dbReference type="WBParaSite" id="scf7180000420187.g4874">
    <property type="protein sequence ID" value="scf7180000420187.g4874"/>
    <property type="gene ID" value="scf7180000420187.g4874"/>
</dbReference>
<dbReference type="Pfam" id="PF00171">
    <property type="entry name" value="Aldedh"/>
    <property type="match status" value="1"/>
</dbReference>
<dbReference type="Proteomes" id="UP000887560">
    <property type="component" value="Unplaced"/>
</dbReference>
<dbReference type="InterPro" id="IPR016162">
    <property type="entry name" value="Ald_DH_N"/>
</dbReference>
<dbReference type="FunFam" id="3.40.605.10:FF:000050">
    <property type="entry name" value="Aldehyde dehydrogenase, mitochondrial"/>
    <property type="match status" value="1"/>
</dbReference>
<reference evidence="3" key="1">
    <citation type="submission" date="2022-11" db="UniProtKB">
        <authorList>
            <consortium name="WormBaseParasite"/>
        </authorList>
    </citation>
    <scope>IDENTIFICATION</scope>
</reference>
<organism evidence="2 3">
    <name type="scientific">Meloidogyne floridensis</name>
    <dbReference type="NCBI Taxonomy" id="298350"/>
    <lineage>
        <taxon>Eukaryota</taxon>
        <taxon>Metazoa</taxon>
        <taxon>Ecdysozoa</taxon>
        <taxon>Nematoda</taxon>
        <taxon>Chromadorea</taxon>
        <taxon>Rhabditida</taxon>
        <taxon>Tylenchina</taxon>
        <taxon>Tylenchomorpha</taxon>
        <taxon>Tylenchoidea</taxon>
        <taxon>Meloidogynidae</taxon>
        <taxon>Meloidogyninae</taxon>
        <taxon>Meloidogyne</taxon>
    </lineage>
</organism>
<dbReference type="Gene3D" id="3.40.605.10">
    <property type="entry name" value="Aldehyde Dehydrogenase, Chain A, domain 1"/>
    <property type="match status" value="1"/>
</dbReference>
<feature type="domain" description="Aldehyde dehydrogenase" evidence="1">
    <location>
        <begin position="49"/>
        <end position="184"/>
    </location>
</feature>
<protein>
    <submittedName>
        <fullName evidence="3">Aldehyde dehydrogenase domain-containing protein</fullName>
    </submittedName>
</protein>
<evidence type="ECO:0000313" key="2">
    <source>
        <dbReference type="Proteomes" id="UP000887560"/>
    </source>
</evidence>
<sequence>MQRILNKNTCKILTSSSIRGFASAIKIPSPKPVWEDYPKFTQIFINNEWVNSKSGRTFPTINPSTKTKIAEVQEGDKADIDAAVKAASDAFKLGSEWRRMDASARGLLLNKLASLIERDAVELASLETLDNGKPYKDAYLADLPLSIAVYRYYAGWADKNHGKTIPIGGDYFCYTRHEPVGVVGR</sequence>
<dbReference type="PANTHER" id="PTHR11699">
    <property type="entry name" value="ALDEHYDE DEHYDROGENASE-RELATED"/>
    <property type="match status" value="1"/>
</dbReference>
<proteinExistence type="predicted"/>
<evidence type="ECO:0000259" key="1">
    <source>
        <dbReference type="Pfam" id="PF00171"/>
    </source>
</evidence>
<keyword evidence="2" id="KW-1185">Reference proteome</keyword>
<dbReference type="InterPro" id="IPR015590">
    <property type="entry name" value="Aldehyde_DH_dom"/>
</dbReference>
<dbReference type="GO" id="GO:0016491">
    <property type="term" value="F:oxidoreductase activity"/>
    <property type="evidence" value="ECO:0007669"/>
    <property type="project" value="InterPro"/>
</dbReference>
<name>A0A915NTD0_9BILA</name>
<accession>A0A915NTD0</accession>
<evidence type="ECO:0000313" key="3">
    <source>
        <dbReference type="WBParaSite" id="scf7180000420187.g4874"/>
    </source>
</evidence>
<dbReference type="InterPro" id="IPR016161">
    <property type="entry name" value="Ald_DH/histidinol_DH"/>
</dbReference>
<dbReference type="SUPFAM" id="SSF53720">
    <property type="entry name" value="ALDH-like"/>
    <property type="match status" value="1"/>
</dbReference>